<evidence type="ECO:0000313" key="10">
    <source>
        <dbReference type="EMBL" id="AVP80599.1"/>
    </source>
</evidence>
<comment type="subcellular location">
    <subcellularLocation>
        <location evidence="1">Secreted</location>
    </subcellularLocation>
</comment>
<evidence type="ECO:0000256" key="5">
    <source>
        <dbReference type="ARBA" id="ARBA00093792"/>
    </source>
</evidence>
<keyword evidence="3" id="KW-0732">Signal</keyword>
<dbReference type="EMBL" id="MG787419">
    <property type="protein sequence ID" value="AVP80599.1"/>
    <property type="molecule type" value="Genomic_DNA"/>
</dbReference>
<keyword evidence="2" id="KW-0964">Secreted</keyword>
<evidence type="ECO:0000313" key="8">
    <source>
        <dbReference type="EMBL" id="AVP80484.1"/>
    </source>
</evidence>
<proteinExistence type="inferred from homology"/>
<sequence>MACKTNMRRVFMKKVSKFILASSLILDFSVTPELFNVTQAHAQESVKPYYNYSGYTAYQSNFILDKNFKTSLKADNFKINGYKITQNESAKNDKDVYDQTYYGVSNHKANGVFFSLDGKSVSEKELLNHYGEPKSTSTSAWGKEYTYKIGNKDVRFYVNRNGYVIKGQIISE</sequence>
<dbReference type="EMBL" id="MG787415">
    <property type="protein sequence ID" value="AVP80436.1"/>
    <property type="molecule type" value="Genomic_DNA"/>
</dbReference>
<evidence type="ECO:0000256" key="2">
    <source>
        <dbReference type="ARBA" id="ARBA00022525"/>
    </source>
</evidence>
<protein>
    <recommendedName>
        <fullName evidence="5">Immunodominant staphylococcal antigen B</fullName>
    </recommendedName>
</protein>
<dbReference type="EMBL" id="MG787416">
    <property type="protein sequence ID" value="AVP80484.1"/>
    <property type="molecule type" value="Genomic_DNA"/>
</dbReference>
<dbReference type="EMBL" id="MG787414">
    <property type="protein sequence ID" value="AVP80389.1"/>
    <property type="molecule type" value="Genomic_DNA"/>
</dbReference>
<evidence type="ECO:0000256" key="1">
    <source>
        <dbReference type="ARBA" id="ARBA00004613"/>
    </source>
</evidence>
<dbReference type="AlphaFoldDB" id="A0A2R3SYX7"/>
<reference evidence="8" key="1">
    <citation type="journal article" date="2018" name="Infect. Genet. Evol.">
        <title>First description of novel arginine catabolic mobile elements (ACMEs) types IV and V harboring a kdp operon in Staphylococcus epidermidis characterized by whole genome sequencing.</title>
        <authorList>
            <person name="O'Connor A.M."/>
            <person name="McManus B.A."/>
            <person name="Coleman D.C."/>
        </authorList>
    </citation>
    <scope>NUCLEOTIDE SEQUENCE</scope>
    <source>
        <strain evidence="9">120PPC</strain>
        <strain evidence="10">33BR</strain>
        <strain evidence="8">I14OR1</strain>
        <strain evidence="7">I9OR1</strain>
        <strain evidence="6">P8OR3</strain>
        <strain evidence="14">PS19PH</strain>
        <strain evidence="11">PS21NS</strain>
        <strain evidence="12">PS30PH</strain>
        <strain evidence="13">PS36PD</strain>
    </source>
</reference>
<dbReference type="NCBIfam" id="NF047686">
    <property type="entry name" value="IsaB_fam"/>
    <property type="match status" value="1"/>
</dbReference>
<evidence type="ECO:0000313" key="13">
    <source>
        <dbReference type="EMBL" id="AVP80723.1"/>
    </source>
</evidence>
<comment type="similarity">
    <text evidence="4">Belongs to the IsaB family.</text>
</comment>
<organism evidence="8">
    <name type="scientific">Staphylococcus epidermidis</name>
    <dbReference type="NCBI Taxonomy" id="1282"/>
    <lineage>
        <taxon>Bacteria</taxon>
        <taxon>Bacillati</taxon>
        <taxon>Bacillota</taxon>
        <taxon>Bacilli</taxon>
        <taxon>Bacillales</taxon>
        <taxon>Staphylococcaceae</taxon>
        <taxon>Staphylococcus</taxon>
    </lineage>
</organism>
<evidence type="ECO:0000313" key="11">
    <source>
        <dbReference type="EMBL" id="AVP80641.1"/>
    </source>
</evidence>
<evidence type="ECO:0000313" key="9">
    <source>
        <dbReference type="EMBL" id="AVP80532.1"/>
    </source>
</evidence>
<evidence type="ECO:0000313" key="12">
    <source>
        <dbReference type="EMBL" id="AVP80689.1"/>
    </source>
</evidence>
<dbReference type="EMBL" id="MG787420">
    <property type="protein sequence ID" value="AVP80641.1"/>
    <property type="molecule type" value="Genomic_DNA"/>
</dbReference>
<dbReference type="EMBL" id="MG787421">
    <property type="protein sequence ID" value="AVP80689.1"/>
    <property type="molecule type" value="Genomic_DNA"/>
</dbReference>
<name>A0A2R3SYX7_STAEP</name>
<dbReference type="InterPro" id="IPR058086">
    <property type="entry name" value="IsaB"/>
</dbReference>
<dbReference type="EMBL" id="MG787423">
    <property type="protein sequence ID" value="AVP80795.1"/>
    <property type="molecule type" value="Genomic_DNA"/>
</dbReference>
<evidence type="ECO:0000313" key="14">
    <source>
        <dbReference type="EMBL" id="AVP80795.1"/>
    </source>
</evidence>
<accession>A0A2R3SYX7</accession>
<dbReference type="EMBL" id="MG787422">
    <property type="protein sequence ID" value="AVP80723.1"/>
    <property type="molecule type" value="Genomic_DNA"/>
</dbReference>
<evidence type="ECO:0000313" key="7">
    <source>
        <dbReference type="EMBL" id="AVP80436.1"/>
    </source>
</evidence>
<evidence type="ECO:0000313" key="6">
    <source>
        <dbReference type="EMBL" id="AVP80389.1"/>
    </source>
</evidence>
<evidence type="ECO:0000256" key="4">
    <source>
        <dbReference type="ARBA" id="ARBA00093777"/>
    </source>
</evidence>
<evidence type="ECO:0000256" key="3">
    <source>
        <dbReference type="ARBA" id="ARBA00022729"/>
    </source>
</evidence>
<dbReference type="EMBL" id="MG787417">
    <property type="protein sequence ID" value="AVP80532.1"/>
    <property type="molecule type" value="Genomic_DNA"/>
</dbReference>